<dbReference type="RefSeq" id="WP_123881171.1">
    <property type="nucleotide sequence ID" value="NZ_RPFZ01000001.1"/>
</dbReference>
<keyword evidence="3" id="KW-1185">Reference proteome</keyword>
<feature type="transmembrane region" description="Helical" evidence="1">
    <location>
        <begin position="108"/>
        <end position="137"/>
    </location>
</feature>
<organism evidence="2 3">
    <name type="scientific">Aurantiacibacter spongiae</name>
    <dbReference type="NCBI Taxonomy" id="2488860"/>
    <lineage>
        <taxon>Bacteria</taxon>
        <taxon>Pseudomonadati</taxon>
        <taxon>Pseudomonadota</taxon>
        <taxon>Alphaproteobacteria</taxon>
        <taxon>Sphingomonadales</taxon>
        <taxon>Erythrobacteraceae</taxon>
        <taxon>Aurantiacibacter</taxon>
    </lineage>
</organism>
<feature type="transmembrane region" description="Helical" evidence="1">
    <location>
        <begin position="71"/>
        <end position="96"/>
    </location>
</feature>
<dbReference type="EMBL" id="RPFZ01000001">
    <property type="protein sequence ID" value="RPF72094.1"/>
    <property type="molecule type" value="Genomic_DNA"/>
</dbReference>
<reference evidence="2 3" key="1">
    <citation type="submission" date="2018-11" db="EMBL/GenBank/DDBJ databases">
        <title>Erythrobacter spongiae sp. nov., isolated from a marine sponge.</title>
        <authorList>
            <person name="Zhuang L."/>
            <person name="Luo L."/>
        </authorList>
    </citation>
    <scope>NUCLEOTIDE SEQUENCE [LARGE SCALE GENOMIC DNA]</scope>
    <source>
        <strain evidence="2 3">HN-E23</strain>
    </source>
</reference>
<dbReference type="Pfam" id="PF05656">
    <property type="entry name" value="DUF805"/>
    <property type="match status" value="1"/>
</dbReference>
<sequence length="163" mass="18568">MSPFDWMLQPLKRYGQFRGRAQRAEFWWFMLFYYGVSAVLFAIIFAGFPWVEMLGASRDPQSLAPMGLDMNFWLMGTGGVLYALFYIAMFVPYLAVTVRRLHDREMSGWWYGGLLIASFVPFVNMVAWLGFLALIVVCALPGTAGPNRHGPDPKDPHQVEVFA</sequence>
<keyword evidence="1" id="KW-0472">Membrane</keyword>
<evidence type="ECO:0000256" key="1">
    <source>
        <dbReference type="SAM" id="Phobius"/>
    </source>
</evidence>
<feature type="transmembrane region" description="Helical" evidence="1">
    <location>
        <begin position="26"/>
        <end position="51"/>
    </location>
</feature>
<gene>
    <name evidence="2" type="ORF">EG799_11045</name>
</gene>
<dbReference type="OrthoDB" id="9812349at2"/>
<proteinExistence type="predicted"/>
<evidence type="ECO:0000313" key="3">
    <source>
        <dbReference type="Proteomes" id="UP000275232"/>
    </source>
</evidence>
<dbReference type="Proteomes" id="UP000275232">
    <property type="component" value="Unassembled WGS sequence"/>
</dbReference>
<keyword evidence="1" id="KW-0812">Transmembrane</keyword>
<dbReference type="AlphaFoldDB" id="A0A3N5CSI2"/>
<comment type="caution">
    <text evidence="2">The sequence shown here is derived from an EMBL/GenBank/DDBJ whole genome shotgun (WGS) entry which is preliminary data.</text>
</comment>
<dbReference type="PANTHER" id="PTHR34980:SF2">
    <property type="entry name" value="INNER MEMBRANE PROTEIN YHAH-RELATED"/>
    <property type="match status" value="1"/>
</dbReference>
<evidence type="ECO:0000313" key="2">
    <source>
        <dbReference type="EMBL" id="RPF72094.1"/>
    </source>
</evidence>
<name>A0A3N5CSI2_9SPHN</name>
<protein>
    <submittedName>
        <fullName evidence="2">DUF805 domain-containing protein</fullName>
    </submittedName>
</protein>
<dbReference type="InterPro" id="IPR008523">
    <property type="entry name" value="DUF805"/>
</dbReference>
<dbReference type="GO" id="GO:0005886">
    <property type="term" value="C:plasma membrane"/>
    <property type="evidence" value="ECO:0007669"/>
    <property type="project" value="TreeGrafter"/>
</dbReference>
<dbReference type="PANTHER" id="PTHR34980">
    <property type="entry name" value="INNER MEMBRANE PROTEIN-RELATED-RELATED"/>
    <property type="match status" value="1"/>
</dbReference>
<accession>A0A3N5CSI2</accession>
<keyword evidence="1" id="KW-1133">Transmembrane helix</keyword>